<comment type="cofactor">
    <cofactor evidence="1">
        <name>Mn(2+)</name>
        <dbReference type="ChEBI" id="CHEBI:29035"/>
    </cofactor>
</comment>
<dbReference type="CDD" id="cd03426">
    <property type="entry name" value="NUDIX_CoAse_Nudt7"/>
    <property type="match status" value="1"/>
</dbReference>
<dbReference type="GO" id="GO:0010945">
    <property type="term" value="F:coenzyme A diphosphatase activity"/>
    <property type="evidence" value="ECO:0007669"/>
    <property type="project" value="InterPro"/>
</dbReference>
<accession>A0AAX3EFT2</accession>
<evidence type="ECO:0000256" key="2">
    <source>
        <dbReference type="ARBA" id="ARBA00001946"/>
    </source>
</evidence>
<reference evidence="8" key="1">
    <citation type="submission" date="2022-07" db="EMBL/GenBank/DDBJ databases">
        <authorList>
            <person name="Wu T."/>
        </authorList>
    </citation>
    <scope>NUCLEOTIDE SEQUENCE</scope>
    <source>
        <strain evidence="8">SD-1</strain>
    </source>
</reference>
<keyword evidence="5" id="KW-0460">Magnesium</keyword>
<organism evidence="8 9">
    <name type="scientific">Paenarthrobacter ureafaciens</name>
    <dbReference type="NCBI Taxonomy" id="37931"/>
    <lineage>
        <taxon>Bacteria</taxon>
        <taxon>Bacillati</taxon>
        <taxon>Actinomycetota</taxon>
        <taxon>Actinomycetes</taxon>
        <taxon>Micrococcales</taxon>
        <taxon>Micrococcaceae</taxon>
        <taxon>Paenarthrobacter</taxon>
    </lineage>
</organism>
<evidence type="ECO:0000313" key="8">
    <source>
        <dbReference type="EMBL" id="UYV96895.1"/>
    </source>
</evidence>
<evidence type="ECO:0000256" key="5">
    <source>
        <dbReference type="ARBA" id="ARBA00022842"/>
    </source>
</evidence>
<dbReference type="Pfam" id="PF00293">
    <property type="entry name" value="NUDIX"/>
    <property type="match status" value="1"/>
</dbReference>
<sequence>MTAFEDLSALVARFEDGGQSHAGQWAKLPVSAETNRPAAVLMLFGKLDDVPAESDRPIAPADLDVLLLERAHTLDDHPGQVAFPGGSVDPEDESVVAAALREAVEETGLDVAGVRVLGVIPELGITRSNFRVTPVVAWWDSPSPVGVVDYAESAQVFRVPVRDLLDPANRVTATISRMGRTFTSPGFTVNGVLVWGFTGMVLSGLFDELGWTVPWDEGKLYDVDL</sequence>
<dbReference type="Gene3D" id="3.90.79.10">
    <property type="entry name" value="Nucleoside Triphosphate Pyrophosphohydrolase"/>
    <property type="match status" value="1"/>
</dbReference>
<dbReference type="PANTHER" id="PTHR12992:SF11">
    <property type="entry name" value="MITOCHONDRIAL COENZYME A DIPHOSPHATASE NUDT8"/>
    <property type="match status" value="1"/>
</dbReference>
<feature type="domain" description="Nudix hydrolase" evidence="7">
    <location>
        <begin position="34"/>
        <end position="184"/>
    </location>
</feature>
<dbReference type="AlphaFoldDB" id="A0AAX3EFT2"/>
<evidence type="ECO:0000256" key="1">
    <source>
        <dbReference type="ARBA" id="ARBA00001936"/>
    </source>
</evidence>
<proteinExistence type="predicted"/>
<evidence type="ECO:0000313" key="9">
    <source>
        <dbReference type="Proteomes" id="UP001163293"/>
    </source>
</evidence>
<dbReference type="InterPro" id="IPR000086">
    <property type="entry name" value="NUDIX_hydrolase_dom"/>
</dbReference>
<evidence type="ECO:0000259" key="7">
    <source>
        <dbReference type="PROSITE" id="PS51462"/>
    </source>
</evidence>
<evidence type="ECO:0000256" key="6">
    <source>
        <dbReference type="ARBA" id="ARBA00023211"/>
    </source>
</evidence>
<dbReference type="SUPFAM" id="SSF55811">
    <property type="entry name" value="Nudix"/>
    <property type="match status" value="1"/>
</dbReference>
<dbReference type="InterPro" id="IPR015797">
    <property type="entry name" value="NUDIX_hydrolase-like_dom_sf"/>
</dbReference>
<name>A0AAX3EFT2_PAEUR</name>
<dbReference type="Proteomes" id="UP001163293">
    <property type="component" value="Chromosome"/>
</dbReference>
<gene>
    <name evidence="8" type="ORF">NL394_17865</name>
</gene>
<keyword evidence="6" id="KW-0464">Manganese</keyword>
<keyword evidence="3" id="KW-0479">Metal-binding</keyword>
<dbReference type="RefSeq" id="WP_021473801.1">
    <property type="nucleotide sequence ID" value="NZ_BDMH01000007.1"/>
</dbReference>
<keyword evidence="4" id="KW-0378">Hydrolase</keyword>
<comment type="cofactor">
    <cofactor evidence="2">
        <name>Mg(2+)</name>
        <dbReference type="ChEBI" id="CHEBI:18420"/>
    </cofactor>
</comment>
<dbReference type="EMBL" id="CP101185">
    <property type="protein sequence ID" value="UYV96895.1"/>
    <property type="molecule type" value="Genomic_DNA"/>
</dbReference>
<dbReference type="InterPro" id="IPR045121">
    <property type="entry name" value="CoAse"/>
</dbReference>
<evidence type="ECO:0000256" key="4">
    <source>
        <dbReference type="ARBA" id="ARBA00022801"/>
    </source>
</evidence>
<dbReference type="GO" id="GO:0046872">
    <property type="term" value="F:metal ion binding"/>
    <property type="evidence" value="ECO:0007669"/>
    <property type="project" value="UniProtKB-KW"/>
</dbReference>
<dbReference type="PROSITE" id="PS51462">
    <property type="entry name" value="NUDIX"/>
    <property type="match status" value="1"/>
</dbReference>
<protein>
    <submittedName>
        <fullName evidence="8">CoA pyrophosphatase</fullName>
    </submittedName>
</protein>
<evidence type="ECO:0000256" key="3">
    <source>
        <dbReference type="ARBA" id="ARBA00022723"/>
    </source>
</evidence>
<dbReference type="PANTHER" id="PTHR12992">
    <property type="entry name" value="NUDIX HYDROLASE"/>
    <property type="match status" value="1"/>
</dbReference>
<keyword evidence="9" id="KW-1185">Reference proteome</keyword>